<dbReference type="EMBL" id="JAGQLG010000063">
    <property type="protein sequence ID" value="MCA9382116.1"/>
    <property type="molecule type" value="Genomic_DNA"/>
</dbReference>
<comment type="caution">
    <text evidence="2">The sequence shown here is derived from an EMBL/GenBank/DDBJ whole genome shotgun (WGS) entry which is preliminary data.</text>
</comment>
<feature type="region of interest" description="Disordered" evidence="1">
    <location>
        <begin position="136"/>
        <end position="160"/>
    </location>
</feature>
<feature type="compositionally biased region" description="Polar residues" evidence="1">
    <location>
        <begin position="257"/>
        <end position="271"/>
    </location>
</feature>
<evidence type="ECO:0000256" key="1">
    <source>
        <dbReference type="SAM" id="MobiDB-lite"/>
    </source>
</evidence>
<reference evidence="2" key="1">
    <citation type="submission" date="2020-04" db="EMBL/GenBank/DDBJ databases">
        <authorList>
            <person name="Zhang T."/>
        </authorList>
    </citation>
    <scope>NUCLEOTIDE SEQUENCE</scope>
    <source>
        <strain evidence="2">HKST-UBA10</strain>
    </source>
</reference>
<dbReference type="AlphaFoldDB" id="A0A955L3C3"/>
<feature type="compositionally biased region" description="Polar residues" evidence="1">
    <location>
        <begin position="279"/>
        <end position="295"/>
    </location>
</feature>
<feature type="compositionally biased region" description="Low complexity" evidence="1">
    <location>
        <begin position="182"/>
        <end position="197"/>
    </location>
</feature>
<dbReference type="Proteomes" id="UP000782843">
    <property type="component" value="Unassembled WGS sequence"/>
</dbReference>
<name>A0A955L3C3_9BACT</name>
<gene>
    <name evidence="2" type="ORF">KC660_01770</name>
</gene>
<accession>A0A955L3C3</accession>
<organism evidence="2 3">
    <name type="scientific">Candidatus Dojkabacteria bacterium</name>
    <dbReference type="NCBI Taxonomy" id="2099670"/>
    <lineage>
        <taxon>Bacteria</taxon>
        <taxon>Candidatus Dojkabacteria</taxon>
    </lineage>
</organism>
<feature type="region of interest" description="Disordered" evidence="1">
    <location>
        <begin position="179"/>
        <end position="347"/>
    </location>
</feature>
<sequence>MQNLWLKRCSCGNTAVEFRSRKDLYNDTLRKLYCPACIKDAEVGTLMVNIRKWGSTTTKTSDIGVYGILYNSDLLKQRNRSYEWNEKEAIETFETGMVRPNLLSSVREDQDYHIYGLLKKGENPLDYKKRKVSEFRKGGENEVEQKTMSTTNEQSLEQEEKTELMDIADEVVTENNMGQEMDSNLSSSVNDTNDTTSKIAESNESQPEMNDMETSTDSDVLPDNMSEEAPMTEKQDDSAVKTAESISSSEDLADPTAINSNQNSSEVTDTNPAPVPLAGNTNESMTANVSQQSDSDNVEIYEPPAEPDPLGIENPEQNDEKKGLFTKFFGKKKSSSEKEIKMPETPF</sequence>
<feature type="compositionally biased region" description="Polar residues" evidence="1">
    <location>
        <begin position="198"/>
        <end position="209"/>
    </location>
</feature>
<protein>
    <submittedName>
        <fullName evidence="2">Uncharacterized protein</fullName>
    </submittedName>
</protein>
<evidence type="ECO:0000313" key="2">
    <source>
        <dbReference type="EMBL" id="MCA9382116.1"/>
    </source>
</evidence>
<feature type="compositionally biased region" description="Basic and acidic residues" evidence="1">
    <location>
        <begin position="334"/>
        <end position="347"/>
    </location>
</feature>
<feature type="compositionally biased region" description="Basic and acidic residues" evidence="1">
    <location>
        <begin position="136"/>
        <end position="145"/>
    </location>
</feature>
<feature type="compositionally biased region" description="Polar residues" evidence="1">
    <location>
        <begin position="146"/>
        <end position="155"/>
    </location>
</feature>
<evidence type="ECO:0000313" key="3">
    <source>
        <dbReference type="Proteomes" id="UP000782843"/>
    </source>
</evidence>
<proteinExistence type="predicted"/>
<reference evidence="2" key="2">
    <citation type="journal article" date="2021" name="Microbiome">
        <title>Successional dynamics and alternative stable states in a saline activated sludge microbial community over 9 years.</title>
        <authorList>
            <person name="Wang Y."/>
            <person name="Ye J."/>
            <person name="Ju F."/>
            <person name="Liu L."/>
            <person name="Boyd J.A."/>
            <person name="Deng Y."/>
            <person name="Parks D.H."/>
            <person name="Jiang X."/>
            <person name="Yin X."/>
            <person name="Woodcroft B.J."/>
            <person name="Tyson G.W."/>
            <person name="Hugenholtz P."/>
            <person name="Polz M.F."/>
            <person name="Zhang T."/>
        </authorList>
    </citation>
    <scope>NUCLEOTIDE SEQUENCE</scope>
    <source>
        <strain evidence="2">HKST-UBA10</strain>
    </source>
</reference>